<name>A0A0P9CK58_9CHLR</name>
<accession>A0A0P9CK58</accession>
<keyword evidence="6" id="KW-0057">Aromatic amino acid biosynthesis</keyword>
<keyword evidence="10" id="KW-1185">Reference proteome</keyword>
<evidence type="ECO:0000256" key="8">
    <source>
        <dbReference type="ARBA" id="ARBA00049047"/>
    </source>
</evidence>
<dbReference type="PANTHER" id="PTHR43406:SF1">
    <property type="entry name" value="TRYPTOPHAN SYNTHASE ALPHA CHAIN, CHLOROPLASTIC"/>
    <property type="match status" value="1"/>
</dbReference>
<comment type="caution">
    <text evidence="9">The sequence shown here is derived from an EMBL/GenBank/DDBJ whole genome shotgun (WGS) entry which is preliminary data.</text>
</comment>
<dbReference type="InterPro" id="IPR011060">
    <property type="entry name" value="RibuloseP-bd_barrel"/>
</dbReference>
<dbReference type="AlphaFoldDB" id="A0A0P9CK58"/>
<feature type="non-terminal residue" evidence="9">
    <location>
        <position position="1"/>
    </location>
</feature>
<evidence type="ECO:0000256" key="3">
    <source>
        <dbReference type="ARBA" id="ARBA00012043"/>
    </source>
</evidence>
<evidence type="ECO:0000256" key="2">
    <source>
        <dbReference type="ARBA" id="ARBA00011270"/>
    </source>
</evidence>
<dbReference type="SUPFAM" id="SSF51366">
    <property type="entry name" value="Ribulose-phoshate binding barrel"/>
    <property type="match status" value="1"/>
</dbReference>
<comment type="catalytic activity">
    <reaction evidence="8">
        <text>(1S,2R)-1-C-(indol-3-yl)glycerol 3-phosphate + L-serine = D-glyceraldehyde 3-phosphate + L-tryptophan + H2O</text>
        <dbReference type="Rhea" id="RHEA:10532"/>
        <dbReference type="ChEBI" id="CHEBI:15377"/>
        <dbReference type="ChEBI" id="CHEBI:33384"/>
        <dbReference type="ChEBI" id="CHEBI:57912"/>
        <dbReference type="ChEBI" id="CHEBI:58866"/>
        <dbReference type="ChEBI" id="CHEBI:59776"/>
        <dbReference type="EC" id="4.2.1.20"/>
    </reaction>
</comment>
<evidence type="ECO:0000256" key="4">
    <source>
        <dbReference type="ARBA" id="ARBA00022605"/>
    </source>
</evidence>
<gene>
    <name evidence="9" type="ORF">SE17_43660</name>
</gene>
<dbReference type="UniPathway" id="UPA00035">
    <property type="reaction ID" value="UER00044"/>
</dbReference>
<evidence type="ECO:0000313" key="10">
    <source>
        <dbReference type="Proteomes" id="UP000050509"/>
    </source>
</evidence>
<dbReference type="InterPro" id="IPR013785">
    <property type="entry name" value="Aldolase_TIM"/>
</dbReference>
<dbReference type="EC" id="4.2.1.20" evidence="3"/>
<evidence type="ECO:0000256" key="6">
    <source>
        <dbReference type="ARBA" id="ARBA00023141"/>
    </source>
</evidence>
<dbReference type="Gene3D" id="3.20.20.70">
    <property type="entry name" value="Aldolase class I"/>
    <property type="match status" value="1"/>
</dbReference>
<evidence type="ECO:0000313" key="9">
    <source>
        <dbReference type="EMBL" id="KPV46090.1"/>
    </source>
</evidence>
<keyword evidence="7" id="KW-0456">Lyase</keyword>
<reference evidence="9 10" key="1">
    <citation type="submission" date="2015-09" db="EMBL/GenBank/DDBJ databases">
        <title>Draft genome sequence of Kouleothrix aurantiaca JCM 19913.</title>
        <authorList>
            <person name="Hemp J."/>
        </authorList>
    </citation>
    <scope>NUCLEOTIDE SEQUENCE [LARGE SCALE GENOMIC DNA]</scope>
    <source>
        <strain evidence="9 10">COM-B</strain>
    </source>
</reference>
<protein>
    <recommendedName>
        <fullName evidence="3">tryptophan synthase</fullName>
        <ecNumber evidence="3">4.2.1.20</ecNumber>
    </recommendedName>
</protein>
<dbReference type="PANTHER" id="PTHR43406">
    <property type="entry name" value="TRYPTOPHAN SYNTHASE, ALPHA CHAIN"/>
    <property type="match status" value="1"/>
</dbReference>
<comment type="subunit">
    <text evidence="2">Tetramer of two alpha and two beta chains.</text>
</comment>
<keyword evidence="5" id="KW-0822">Tryptophan biosynthesis</keyword>
<dbReference type="Proteomes" id="UP000050509">
    <property type="component" value="Unassembled WGS sequence"/>
</dbReference>
<dbReference type="Pfam" id="PF00290">
    <property type="entry name" value="Trp_syntA"/>
    <property type="match status" value="1"/>
</dbReference>
<organism evidence="9 10">
    <name type="scientific">Kouleothrix aurantiaca</name>
    <dbReference type="NCBI Taxonomy" id="186479"/>
    <lineage>
        <taxon>Bacteria</taxon>
        <taxon>Bacillati</taxon>
        <taxon>Chloroflexota</taxon>
        <taxon>Chloroflexia</taxon>
        <taxon>Chloroflexales</taxon>
        <taxon>Roseiflexineae</taxon>
        <taxon>Roseiflexaceae</taxon>
        <taxon>Kouleothrix</taxon>
    </lineage>
</organism>
<evidence type="ECO:0000256" key="1">
    <source>
        <dbReference type="ARBA" id="ARBA00004733"/>
    </source>
</evidence>
<proteinExistence type="predicted"/>
<comment type="pathway">
    <text evidence="1">Amino-acid biosynthesis; L-tryptophan biosynthesis; L-tryptophan from chorismate: step 5/5.</text>
</comment>
<dbReference type="PATRIC" id="fig|186479.3.peg.7533"/>
<sequence>LARVRRHTDVPLVVGFGISTAEHVRQVGEIADGAIVASALIDRMEQAPDADVVATATSYLREVQGAEPAVSG</sequence>
<dbReference type="EMBL" id="LJCR01003635">
    <property type="protein sequence ID" value="KPV46090.1"/>
    <property type="molecule type" value="Genomic_DNA"/>
</dbReference>
<evidence type="ECO:0000256" key="5">
    <source>
        <dbReference type="ARBA" id="ARBA00022822"/>
    </source>
</evidence>
<dbReference type="GO" id="GO:0005829">
    <property type="term" value="C:cytosol"/>
    <property type="evidence" value="ECO:0007669"/>
    <property type="project" value="TreeGrafter"/>
</dbReference>
<keyword evidence="4" id="KW-0028">Amino-acid biosynthesis</keyword>
<dbReference type="GO" id="GO:0004834">
    <property type="term" value="F:tryptophan synthase activity"/>
    <property type="evidence" value="ECO:0007669"/>
    <property type="project" value="UniProtKB-EC"/>
</dbReference>
<evidence type="ECO:0000256" key="7">
    <source>
        <dbReference type="ARBA" id="ARBA00023239"/>
    </source>
</evidence>
<dbReference type="InterPro" id="IPR002028">
    <property type="entry name" value="Trp_synthase_suA"/>
</dbReference>